<comment type="caution">
    <text evidence="6">The sequence shown here is derived from an EMBL/GenBank/DDBJ whole genome shotgun (WGS) entry which is preliminary data.</text>
</comment>
<accession>A0A919H093</accession>
<dbReference type="GO" id="GO:0042398">
    <property type="term" value="P:modified amino acid biosynthetic process"/>
    <property type="evidence" value="ECO:0007669"/>
    <property type="project" value="InterPro"/>
</dbReference>
<dbReference type="SUPFAM" id="SSF55931">
    <property type="entry name" value="Glutamine synthetase/guanido kinase"/>
    <property type="match status" value="1"/>
</dbReference>
<evidence type="ECO:0000256" key="5">
    <source>
        <dbReference type="HAMAP-Rule" id="MF_01609"/>
    </source>
</evidence>
<dbReference type="EMBL" id="BNEE01000006">
    <property type="protein sequence ID" value="GHI85901.1"/>
    <property type="molecule type" value="Genomic_DNA"/>
</dbReference>
<dbReference type="InterPro" id="IPR014746">
    <property type="entry name" value="Gln_synth/guanido_kin_cat_dom"/>
</dbReference>
<evidence type="ECO:0000256" key="4">
    <source>
        <dbReference type="ARBA" id="ARBA00048819"/>
    </source>
</evidence>
<dbReference type="PANTHER" id="PTHR36510">
    <property type="entry name" value="GLUTAMATE--CYSTEINE LIGASE 2-RELATED"/>
    <property type="match status" value="1"/>
</dbReference>
<dbReference type="AlphaFoldDB" id="A0A919H093"/>
<dbReference type="NCBIfam" id="TIGR02050">
    <property type="entry name" value="gshA_cyan_rel"/>
    <property type="match status" value="1"/>
</dbReference>
<evidence type="ECO:0000256" key="2">
    <source>
        <dbReference type="ARBA" id="ARBA00022741"/>
    </source>
</evidence>
<evidence type="ECO:0000256" key="1">
    <source>
        <dbReference type="ARBA" id="ARBA00022598"/>
    </source>
</evidence>
<dbReference type="InterPro" id="IPR006336">
    <property type="entry name" value="GCS2"/>
</dbReference>
<comment type="similarity">
    <text evidence="5">Belongs to the glutamate--cysteine ligase type 2 family. YbdK subfamily.</text>
</comment>
<dbReference type="RefSeq" id="WP_031140647.1">
    <property type="nucleotide sequence ID" value="NZ_BNEE01000006.1"/>
</dbReference>
<keyword evidence="7" id="KW-1185">Reference proteome</keyword>
<sequence length="364" mass="39043">MITFGVEEEYLLVHPETLLPTPLVQDVRATARLAPIADEREVQDELLQAQIEVATPVCTALEEVGGHLLRLRHAVASAAQENGCRIAVSATAPVRGVAPVPVTGTPRYLKMAGEARLLVDEQLICGMHVHVGVPDRETGVAVLNRLRVWLPTLLAMSANGPLWDGRDTGFASWRTIVFGRWPVSGPPPYFAGAADYEARADGLLESGVIPDRGQMYWQARLSERYPTVEVRCCDVQLEADDAVMLAGVIRGLAATAIAEEKAGVAPALCRPEVLQAATWHAARHGMSGTLVDPAGRMRSSGDVLCMLLRHIAPALEENGDFREVSSLVHRLLQQGTAADRQRRALAEAGLPALSALITAGSTTA</sequence>
<reference evidence="6" key="1">
    <citation type="submission" date="2020-09" db="EMBL/GenBank/DDBJ databases">
        <title>Whole genome shotgun sequence of Streptomyces xanthophaeus NBRC 12829.</title>
        <authorList>
            <person name="Komaki H."/>
            <person name="Tamura T."/>
        </authorList>
    </citation>
    <scope>NUCLEOTIDE SEQUENCE</scope>
    <source>
        <strain evidence="6">NBRC 12829</strain>
    </source>
</reference>
<dbReference type="GO" id="GO:0005524">
    <property type="term" value="F:ATP binding"/>
    <property type="evidence" value="ECO:0007669"/>
    <property type="project" value="UniProtKB-KW"/>
</dbReference>
<dbReference type="Proteomes" id="UP000600026">
    <property type="component" value="Unassembled WGS sequence"/>
</dbReference>
<organism evidence="6 7">
    <name type="scientific">Streptomyces xanthophaeus</name>
    <dbReference type="NCBI Taxonomy" id="67385"/>
    <lineage>
        <taxon>Bacteria</taxon>
        <taxon>Bacillati</taxon>
        <taxon>Actinomycetota</taxon>
        <taxon>Actinomycetes</taxon>
        <taxon>Kitasatosporales</taxon>
        <taxon>Streptomycetaceae</taxon>
        <taxon>Streptomyces</taxon>
    </lineage>
</organism>
<comment type="function">
    <text evidence="5">ATP-dependent carboxylate-amine ligase which exhibits weak glutamate--cysteine ligase activity.</text>
</comment>
<name>A0A919H093_9ACTN</name>
<comment type="catalytic activity">
    <reaction evidence="4 5">
        <text>L-cysteine + L-glutamate + ATP = gamma-L-glutamyl-L-cysteine + ADP + phosphate + H(+)</text>
        <dbReference type="Rhea" id="RHEA:13285"/>
        <dbReference type="ChEBI" id="CHEBI:15378"/>
        <dbReference type="ChEBI" id="CHEBI:29985"/>
        <dbReference type="ChEBI" id="CHEBI:30616"/>
        <dbReference type="ChEBI" id="CHEBI:35235"/>
        <dbReference type="ChEBI" id="CHEBI:43474"/>
        <dbReference type="ChEBI" id="CHEBI:58173"/>
        <dbReference type="ChEBI" id="CHEBI:456216"/>
        <dbReference type="EC" id="6.3.2.2"/>
    </reaction>
</comment>
<dbReference type="InterPro" id="IPR011793">
    <property type="entry name" value="YbdK"/>
</dbReference>
<proteinExistence type="inferred from homology"/>
<gene>
    <name evidence="6" type="ORF">Sxan_32650</name>
</gene>
<keyword evidence="2 5" id="KW-0547">Nucleotide-binding</keyword>
<evidence type="ECO:0000313" key="6">
    <source>
        <dbReference type="EMBL" id="GHI85901.1"/>
    </source>
</evidence>
<dbReference type="InterPro" id="IPR050141">
    <property type="entry name" value="GCL_type2/YbdK_subfam"/>
</dbReference>
<evidence type="ECO:0000313" key="7">
    <source>
        <dbReference type="Proteomes" id="UP000600026"/>
    </source>
</evidence>
<keyword evidence="3 5" id="KW-0067">ATP-binding</keyword>
<evidence type="ECO:0000256" key="3">
    <source>
        <dbReference type="ARBA" id="ARBA00022840"/>
    </source>
</evidence>
<protein>
    <recommendedName>
        <fullName evidence="5">Putative glutamate--cysteine ligase 2</fullName>
        <ecNumber evidence="5">6.3.2.2</ecNumber>
    </recommendedName>
    <alternativeName>
        <fullName evidence="5">Gamma-glutamylcysteine synthetase 2</fullName>
        <shortName evidence="5">GCS 2</shortName>
        <shortName evidence="5">Gamma-GCS 2</shortName>
    </alternativeName>
</protein>
<dbReference type="Gene3D" id="3.30.590.20">
    <property type="match status" value="1"/>
</dbReference>
<dbReference type="GO" id="GO:0004357">
    <property type="term" value="F:glutamate-cysteine ligase activity"/>
    <property type="evidence" value="ECO:0007669"/>
    <property type="project" value="UniProtKB-EC"/>
</dbReference>
<keyword evidence="1 5" id="KW-0436">Ligase</keyword>
<dbReference type="NCBIfam" id="NF010041">
    <property type="entry name" value="PRK13517.1-1"/>
    <property type="match status" value="1"/>
</dbReference>
<dbReference type="EC" id="6.3.2.2" evidence="5"/>
<dbReference type="PANTHER" id="PTHR36510:SF1">
    <property type="entry name" value="GLUTAMATE--CYSTEINE LIGASE 2-RELATED"/>
    <property type="match status" value="1"/>
</dbReference>
<dbReference type="OrthoDB" id="9803842at2"/>
<dbReference type="HAMAP" id="MF_01609">
    <property type="entry name" value="Glu_cys_ligase_2"/>
    <property type="match status" value="1"/>
</dbReference>
<dbReference type="Pfam" id="PF04107">
    <property type="entry name" value="GCS2"/>
    <property type="match status" value="1"/>
</dbReference>